<protein>
    <submittedName>
        <fullName evidence="1">Uncharacterized protein</fullName>
    </submittedName>
</protein>
<comment type="caution">
    <text evidence="1">The sequence shown here is derived from an EMBL/GenBank/DDBJ whole genome shotgun (WGS) entry which is preliminary data.</text>
</comment>
<reference evidence="1 2" key="2">
    <citation type="journal article" date="2017" name="Front. Plant Sci.">
        <title>Gene Classification and Mining of Molecular Markers Useful in Red Clover (Trifolium pratense) Breeding.</title>
        <authorList>
            <person name="Istvanek J."/>
            <person name="Dluhosova J."/>
            <person name="Dluhos P."/>
            <person name="Patkova L."/>
            <person name="Nedelnik J."/>
            <person name="Repkova J."/>
        </authorList>
    </citation>
    <scope>NUCLEOTIDE SEQUENCE [LARGE SCALE GENOMIC DNA]</scope>
    <source>
        <strain evidence="2">cv. Tatra</strain>
        <tissue evidence="1">Young leaves</tissue>
    </source>
</reference>
<dbReference type="AlphaFoldDB" id="A0A2K3LW61"/>
<dbReference type="EMBL" id="ASHM01042653">
    <property type="protein sequence ID" value="PNX82749.1"/>
    <property type="molecule type" value="Genomic_DNA"/>
</dbReference>
<proteinExistence type="predicted"/>
<sequence length="47" mass="5424">MLMNDEVETMKLKKSLCSTMADEEQTRLAGEWGNTMFKNNEVEDIVI</sequence>
<evidence type="ECO:0000313" key="1">
    <source>
        <dbReference type="EMBL" id="PNX82749.1"/>
    </source>
</evidence>
<dbReference type="Proteomes" id="UP000236291">
    <property type="component" value="Unassembled WGS sequence"/>
</dbReference>
<evidence type="ECO:0000313" key="2">
    <source>
        <dbReference type="Proteomes" id="UP000236291"/>
    </source>
</evidence>
<gene>
    <name evidence="1" type="ORF">L195_g038784</name>
</gene>
<accession>A0A2K3LW61</accession>
<organism evidence="1 2">
    <name type="scientific">Trifolium pratense</name>
    <name type="common">Red clover</name>
    <dbReference type="NCBI Taxonomy" id="57577"/>
    <lineage>
        <taxon>Eukaryota</taxon>
        <taxon>Viridiplantae</taxon>
        <taxon>Streptophyta</taxon>
        <taxon>Embryophyta</taxon>
        <taxon>Tracheophyta</taxon>
        <taxon>Spermatophyta</taxon>
        <taxon>Magnoliopsida</taxon>
        <taxon>eudicotyledons</taxon>
        <taxon>Gunneridae</taxon>
        <taxon>Pentapetalae</taxon>
        <taxon>rosids</taxon>
        <taxon>fabids</taxon>
        <taxon>Fabales</taxon>
        <taxon>Fabaceae</taxon>
        <taxon>Papilionoideae</taxon>
        <taxon>50 kb inversion clade</taxon>
        <taxon>NPAAA clade</taxon>
        <taxon>Hologalegina</taxon>
        <taxon>IRL clade</taxon>
        <taxon>Trifolieae</taxon>
        <taxon>Trifolium</taxon>
    </lineage>
</organism>
<name>A0A2K3LW61_TRIPR</name>
<reference evidence="1 2" key="1">
    <citation type="journal article" date="2014" name="Am. J. Bot.">
        <title>Genome assembly and annotation for red clover (Trifolium pratense; Fabaceae).</title>
        <authorList>
            <person name="Istvanek J."/>
            <person name="Jaros M."/>
            <person name="Krenek A."/>
            <person name="Repkova J."/>
        </authorList>
    </citation>
    <scope>NUCLEOTIDE SEQUENCE [LARGE SCALE GENOMIC DNA]</scope>
    <source>
        <strain evidence="2">cv. Tatra</strain>
        <tissue evidence="1">Young leaves</tissue>
    </source>
</reference>